<dbReference type="Gene3D" id="3.80.10.10">
    <property type="entry name" value="Ribonuclease Inhibitor"/>
    <property type="match status" value="2"/>
</dbReference>
<dbReference type="InterPro" id="IPR032675">
    <property type="entry name" value="LRR_dom_sf"/>
</dbReference>
<dbReference type="InterPro" id="IPR003591">
    <property type="entry name" value="Leu-rich_rpt_typical-subtyp"/>
</dbReference>
<evidence type="ECO:0000313" key="4">
    <source>
        <dbReference type="EMBL" id="KAF1386447.1"/>
    </source>
</evidence>
<comment type="caution">
    <text evidence="4">The sequence shown here is derived from an EMBL/GenBank/DDBJ whole genome shotgun (WGS) entry which is preliminary data.</text>
</comment>
<proteinExistence type="predicted"/>
<dbReference type="CDD" id="cd23767">
    <property type="entry name" value="IQCD"/>
    <property type="match status" value="1"/>
</dbReference>
<feature type="region of interest" description="Disordered" evidence="3">
    <location>
        <begin position="291"/>
        <end position="681"/>
    </location>
</feature>
<evidence type="ECO:0000256" key="2">
    <source>
        <dbReference type="ARBA" id="ARBA00022737"/>
    </source>
</evidence>
<feature type="region of interest" description="Disordered" evidence="3">
    <location>
        <begin position="1602"/>
        <end position="1659"/>
    </location>
</feature>
<dbReference type="PANTHER" id="PTHR46652">
    <property type="entry name" value="LEUCINE-RICH REPEAT AND IQ DOMAIN-CONTAINING PROTEIN 1-RELATED"/>
    <property type="match status" value="1"/>
</dbReference>
<dbReference type="Pfam" id="PF00612">
    <property type="entry name" value="IQ"/>
    <property type="match status" value="1"/>
</dbReference>
<feature type="compositionally biased region" description="Basic and acidic residues" evidence="3">
    <location>
        <begin position="291"/>
        <end position="434"/>
    </location>
</feature>
<dbReference type="PANTHER" id="PTHR46652:SF7">
    <property type="entry name" value="LEUCINE-RICH REPEAT AND IQ DOMAIN-CONTAINING PROTEIN 1"/>
    <property type="match status" value="1"/>
</dbReference>
<dbReference type="PROSITE" id="PS50096">
    <property type="entry name" value="IQ"/>
    <property type="match status" value="1"/>
</dbReference>
<dbReference type="SMART" id="SM00369">
    <property type="entry name" value="LRR_TYP"/>
    <property type="match status" value="4"/>
</dbReference>
<dbReference type="InterPro" id="IPR050836">
    <property type="entry name" value="SDS22/Internalin_LRR"/>
</dbReference>
<organism evidence="4 5">
    <name type="scientific">Perca fluviatilis</name>
    <name type="common">European perch</name>
    <dbReference type="NCBI Taxonomy" id="8168"/>
    <lineage>
        <taxon>Eukaryota</taxon>
        <taxon>Metazoa</taxon>
        <taxon>Chordata</taxon>
        <taxon>Craniata</taxon>
        <taxon>Vertebrata</taxon>
        <taxon>Euteleostomi</taxon>
        <taxon>Actinopterygii</taxon>
        <taxon>Neopterygii</taxon>
        <taxon>Teleostei</taxon>
        <taxon>Neoteleostei</taxon>
        <taxon>Acanthomorphata</taxon>
        <taxon>Eupercaria</taxon>
        <taxon>Perciformes</taxon>
        <taxon>Percoidei</taxon>
        <taxon>Percidae</taxon>
        <taxon>Percinae</taxon>
        <taxon>Perca</taxon>
    </lineage>
</organism>
<feature type="compositionally biased region" description="Basic and acidic residues" evidence="3">
    <location>
        <begin position="450"/>
        <end position="488"/>
    </location>
</feature>
<accession>A0A6A5EB94</accession>
<dbReference type="EMBL" id="VHII01000008">
    <property type="protein sequence ID" value="KAF1386447.1"/>
    <property type="molecule type" value="Genomic_DNA"/>
</dbReference>
<keyword evidence="1" id="KW-0433">Leucine-rich repeat</keyword>
<feature type="compositionally biased region" description="Polar residues" evidence="3">
    <location>
        <begin position="1433"/>
        <end position="1443"/>
    </location>
</feature>
<feature type="compositionally biased region" description="Low complexity" evidence="3">
    <location>
        <begin position="641"/>
        <end position="657"/>
    </location>
</feature>
<dbReference type="InterPro" id="IPR000048">
    <property type="entry name" value="IQ_motif_EF-hand-BS"/>
</dbReference>
<feature type="region of interest" description="Disordered" evidence="3">
    <location>
        <begin position="1275"/>
        <end position="1296"/>
    </location>
</feature>
<keyword evidence="5" id="KW-1185">Reference proteome</keyword>
<dbReference type="InterPro" id="IPR001611">
    <property type="entry name" value="Leu-rich_rpt"/>
</dbReference>
<feature type="compositionally biased region" description="Polar residues" evidence="3">
    <location>
        <begin position="1216"/>
        <end position="1245"/>
    </location>
</feature>
<keyword evidence="2" id="KW-0677">Repeat</keyword>
<dbReference type="SMART" id="SM00365">
    <property type="entry name" value="LRR_SD22"/>
    <property type="match status" value="5"/>
</dbReference>
<name>A0A6A5EB94_PERFL</name>
<evidence type="ECO:0000313" key="5">
    <source>
        <dbReference type="Proteomes" id="UP000465112"/>
    </source>
</evidence>
<gene>
    <name evidence="4" type="ORF">PFLUV_G00094930</name>
</gene>
<feature type="region of interest" description="Disordered" evidence="3">
    <location>
        <begin position="1416"/>
        <end position="1443"/>
    </location>
</feature>
<dbReference type="PROSITE" id="PS51450">
    <property type="entry name" value="LRR"/>
    <property type="match status" value="4"/>
</dbReference>
<dbReference type="Pfam" id="PF13855">
    <property type="entry name" value="LRR_8"/>
    <property type="match status" value="1"/>
</dbReference>
<feature type="region of interest" description="Disordered" evidence="3">
    <location>
        <begin position="1213"/>
        <end position="1245"/>
    </location>
</feature>
<evidence type="ECO:0000256" key="3">
    <source>
        <dbReference type="SAM" id="MobiDB-lite"/>
    </source>
</evidence>
<evidence type="ECO:0000256" key="1">
    <source>
        <dbReference type="ARBA" id="ARBA00022614"/>
    </source>
</evidence>
<dbReference type="Gene3D" id="1.20.5.190">
    <property type="match status" value="1"/>
</dbReference>
<feature type="compositionally biased region" description="Polar residues" evidence="3">
    <location>
        <begin position="658"/>
        <end position="668"/>
    </location>
</feature>
<reference evidence="4 5" key="1">
    <citation type="submission" date="2019-06" db="EMBL/GenBank/DDBJ databases">
        <title>A chromosome-scale genome assembly of the European perch, Perca fluviatilis.</title>
        <authorList>
            <person name="Roques C."/>
            <person name="Zahm M."/>
            <person name="Cabau C."/>
            <person name="Klopp C."/>
            <person name="Bouchez O."/>
            <person name="Donnadieu C."/>
            <person name="Kuhl H."/>
            <person name="Gislard M."/>
            <person name="Guendouz S."/>
            <person name="Journot L."/>
            <person name="Haffray P."/>
            <person name="Bestin A."/>
            <person name="Morvezen R."/>
            <person name="Feron R."/>
            <person name="Wen M."/>
            <person name="Jouanno E."/>
            <person name="Herpin A."/>
            <person name="Schartl M."/>
            <person name="Postlethwait J."/>
            <person name="Schaerlinger B."/>
            <person name="Chardard D."/>
            <person name="Lecocq T."/>
            <person name="Poncet C."/>
            <person name="Jaffrelo L."/>
            <person name="Lampietro C."/>
            <person name="Guiguen Y."/>
        </authorList>
    </citation>
    <scope>NUCLEOTIDE SEQUENCE [LARGE SCALE GENOMIC DNA]</scope>
    <source>
        <tissue evidence="4">Blood</tissue>
    </source>
</reference>
<feature type="region of interest" description="Disordered" evidence="3">
    <location>
        <begin position="230"/>
        <end position="279"/>
    </location>
</feature>
<sequence length="1659" mass="190987">MPASRCRFKMDANYDTIMLELNNEVIFDTDETKEEQESFLVPEKDSDDIPPSLLSYFETSKSRAAVCEKLILEEIEDFTASHHTDGTMNLPFQLDKDMRKPNEQVTCDTENEENNTSTDACLLPAPTEPLFTHNVSVCPNDEVADGTDEYMESEKHFAFEYEAEQEKRHCEKKEEERRQIERDFQKELKKIMEAEKLHQKEFELMGKRAQQKLEQELLLQQEVISNLQRRVEEERKMREEEQKRIKDEEDKRKREEEKIKIEAERKRMEEETRRKKEEERKIEEITLKREEERKRKEEEKRRMEREEKRKREERIEIDLEKKKLEDGLRMTKEKEERKREEEKRKKEKERKETEEARKKMEKEKRKLEEEMSLKEEEEESKKSNKENMRIQEEVRRTKEIEERKKQDERRTNKEEQEADDRKKMAQEKLNEEMRRRGKSKHENEDEEIQFVERQKKEEKDGEKTEEKREVKEKVREKEGENRKLKEELGPIEEDEERKTYYEKKTKEEERKRKQRDEVCSRIRLKEDQEGCKGSDVYNRKLEHESKAKEKKQEETSKREEEIKNVEGEKQVKGECMGETKKEVPEQTEEEIRLKVKEGSQKRVVHDREKDERANELQEKRENNSTNKDETENSLVSQLQDSTTWTSSSPGPSHSESTVRPTSTETVPQQHDPEENISQTSIDKTVDWENQAARPSPVFLPVCLPVHTENKRLSWMKDCIPWSKLSLQNKRKQKGSVRSRRGLRGAAEAGSLPPLCPDTLLQFTGRKSLREMTTVTLEDLPGCSLTTLAQCTQLQSLTLRRCGLKSLEGINQIPQLCYVDVQENDISFVNCENMTSLRVLQLGHNKLTSIHGLSGAENLDVLDLSHNSITRIAGLESMRRLQRLSLDHNQLISTKGLRDVFTLLHLNCSHNHLASVEGLENSALLNTLDLRANSLTEPPSLNNQVLLRELHLDDNSISSLQGLTACWLPLMQHLSVAQNRITQLPSMSDSVSLANLDLRFNCMSELQNVCESLEGCPSLREVHLTGNPLQQESGWRSTLQKAVPGLRAIDDQETDSFLPPRAVQQVSLAPGSFLAFCQAQLQQTGDLQQQHSRELSNASSSLDAVKTSCRHFAEALQLAKDQRFAHEYGNTTVAAKHRAASQTKPEERLGHMDSTNAEKCTECPEMESTGKVQPVLPNRDNIRYKYWTFEEKLAAESLHYSFDTVARGPKTEPTICRANSGSVHSSATNGKPTSSNNEMAPVSNHQDLDLQNTAAVVIQQLWRKYRLKCENISSLSTAEKGGGSGRDGGKPESGPSYINGSIVGQDYAATVIQAFWRGFTLRRRLASALAAVTCPDTGEDDTFEEVDMDECVFDEAALEIDWTLSLTEDPPPRRYPVSEQPLFLKPPGHFPEPSQYILPPPLVLRPKQAWVPGEQVDSAGQRLSPESPIRGKSPASTSTLSGLSERSEKILEEWGFTDRHTALLMLKRAQKMKSTKQQQKKRRDPSVRLALFRNCSPQLGPVEARNMPAQHNRNYLRVGVAELGLQQAEMVERVTQERAEQWLRTQAAHSDRDSESEHFLPEISSDILNGGRVQLVADPGYTERLHQASGLWANSSLAAQPCKENNYPRRNSLGRARKEVPSPQRVTSAPSKKERISYRDNPVQLSGGWGGGKKRDKVYK</sequence>
<feature type="compositionally biased region" description="Basic and acidic residues" evidence="3">
    <location>
        <begin position="496"/>
        <end position="630"/>
    </location>
</feature>
<dbReference type="SUPFAM" id="SSF52058">
    <property type="entry name" value="L domain-like"/>
    <property type="match status" value="1"/>
</dbReference>
<dbReference type="Proteomes" id="UP000465112">
    <property type="component" value="Chromosome 8"/>
</dbReference>
<protein>
    <recommendedName>
        <fullName evidence="6">Leucine-rich repeat and IQ domain-containing protein 1</fullName>
    </recommendedName>
</protein>
<evidence type="ECO:0008006" key="6">
    <source>
        <dbReference type="Google" id="ProtNLM"/>
    </source>
</evidence>